<keyword evidence="6" id="KW-1185">Reference proteome</keyword>
<dbReference type="EMBL" id="ADMD01000007">
    <property type="protein sequence ID" value="EJZ83797.1"/>
    <property type="molecule type" value="Genomic_DNA"/>
</dbReference>
<comment type="caution">
    <text evidence="5">The sequence shown here is derived from an EMBL/GenBank/DDBJ whole genome shotgun (WGS) entry which is preliminary data.</text>
</comment>
<evidence type="ECO:0000259" key="4">
    <source>
        <dbReference type="SMART" id="SM00382"/>
    </source>
</evidence>
<dbReference type="PATRIC" id="fig|742818.3.peg.1383"/>
<dbReference type="InterPro" id="IPR027417">
    <property type="entry name" value="P-loop_NTPase"/>
</dbReference>
<feature type="domain" description="AAA+ ATPase" evidence="4">
    <location>
        <begin position="450"/>
        <end position="569"/>
    </location>
</feature>
<dbReference type="GO" id="GO:0016887">
    <property type="term" value="F:ATP hydrolysis activity"/>
    <property type="evidence" value="ECO:0007669"/>
    <property type="project" value="InterPro"/>
</dbReference>
<dbReference type="InterPro" id="IPR050773">
    <property type="entry name" value="CbxX/CfxQ_RuBisCO_ESX"/>
</dbReference>
<dbReference type="GO" id="GO:0005524">
    <property type="term" value="F:ATP binding"/>
    <property type="evidence" value="ECO:0007669"/>
    <property type="project" value="UniProtKB-KW"/>
</dbReference>
<dbReference type="InterPro" id="IPR041627">
    <property type="entry name" value="AAA_lid_6"/>
</dbReference>
<dbReference type="PANTHER" id="PTHR43392">
    <property type="entry name" value="AAA-TYPE ATPASE FAMILY PROTEIN / ANKYRIN REPEAT FAMILY PROTEIN"/>
    <property type="match status" value="1"/>
</dbReference>
<dbReference type="SMART" id="SM00382">
    <property type="entry name" value="AAA"/>
    <property type="match status" value="2"/>
</dbReference>
<dbReference type="CDD" id="cd00009">
    <property type="entry name" value="AAA"/>
    <property type="match status" value="2"/>
</dbReference>
<dbReference type="Pfam" id="PF00004">
    <property type="entry name" value="AAA"/>
    <property type="match status" value="2"/>
</dbReference>
<dbReference type="Gene3D" id="3.40.50.300">
    <property type="entry name" value="P-loop containing nucleotide triphosphate hydrolases"/>
    <property type="match status" value="2"/>
</dbReference>
<organism evidence="5 6">
    <name type="scientific">Slackia piriformis YIT 12062</name>
    <dbReference type="NCBI Taxonomy" id="742818"/>
    <lineage>
        <taxon>Bacteria</taxon>
        <taxon>Bacillati</taxon>
        <taxon>Actinomycetota</taxon>
        <taxon>Coriobacteriia</taxon>
        <taxon>Eggerthellales</taxon>
        <taxon>Eggerthellaceae</taxon>
        <taxon>Slackia</taxon>
    </lineage>
</organism>
<dbReference type="eggNOG" id="COG0464">
    <property type="taxonomic scope" value="Bacteria"/>
</dbReference>
<dbReference type="InParanoid" id="K0YJK6"/>
<proteinExistence type="inferred from homology"/>
<evidence type="ECO:0000256" key="3">
    <source>
        <dbReference type="ARBA" id="ARBA00022840"/>
    </source>
</evidence>
<sequence>MRIYVVEISSSYAEREVSGGFMSSRKPLYREMDKRCYISCCPMERMLRVPLFAVIVFNRPFVDNTEYVKCCVARACRIWEFSYDDHLKEHLKVREATAKEALDEAGQQSGVMASSSLSECHAFELYLAACRTISSNSFLLESMVVKGNSRDERIRRARMTEYGPDLEAELERIHACGPVDADGGRRTPVHYIMEGLDSPRCEVPFDLLMDALNEAGRLPSSHVYRLRFSPLMKESHAAFRHGTAFEWLNENLIDALSDNVLVIEYGEGANDADFDFDLYRMFMHTIEMLNNSLDSVQVVFLLPFGSDFLQERIRRAFMAPLVTIARSKGTAAWRQCDASERLVELARASDVETNPSLESLLERYRCNRVEKPIEDVFSDWMALERARQNFPVYASSFERFYQSSNAADDAYSRLDSLVGLEKPKRLVREIVGRLRMNKLLAQHSLPVRPFSMHMIFSGSPGTGKTEVARLYGEILRIEGVLPEGRLMVISGSDVAPGFERTFARAKGSILFIDEAYSITSSVGLAELIALMESHREDTVVILAGYSDRMEKLIESNPGFRSRIGFTVEFDDYTREQLCEIFELMAKRAGLRLEDGVIEAVRDEVSKGGRRDDQGNARFVRRLYEDVLGAQQMRLSKIANEEGIEALVKDDLRTIKASDVVSRCAWRQDASDAKSASATLASRERLERLIGLADVKRAVLDRLSYARVQKIRRDLGVSSEFIPIHMAFLGNPGTGKTEVARLVARILKEEGVLSVGDLYECSRKDLTSCIVGETSAKVYSLFKRARGSVIFIDEAYSLIDGVKGGVGDEAITAIVDCMEKLRDEVVVIFAGYTKEMGDLISLNPGLASRVKVRISFPNYSKDELWSILELMADEWGMNLGDGVRSVFDRKMAKAMQRNDFGNARSVRTFLEDAMVAQAARLVGFGGMDETFDVADERLSTLEPCDFERSGCASDTARRSVGFVS</sequence>
<dbReference type="PANTHER" id="PTHR43392:SF2">
    <property type="entry name" value="AAA-TYPE ATPASE FAMILY PROTEIN _ ANKYRIN REPEAT FAMILY PROTEIN"/>
    <property type="match status" value="1"/>
</dbReference>
<accession>K0YJK6</accession>
<dbReference type="RefSeq" id="WP_009139516.1">
    <property type="nucleotide sequence ID" value="NZ_JH815198.1"/>
</dbReference>
<evidence type="ECO:0000313" key="5">
    <source>
        <dbReference type="EMBL" id="EJZ83797.1"/>
    </source>
</evidence>
<dbReference type="InterPro" id="IPR003959">
    <property type="entry name" value="ATPase_AAA_core"/>
</dbReference>
<dbReference type="AlphaFoldDB" id="K0YJK6"/>
<name>K0YJK6_9ACTN</name>
<protein>
    <recommendedName>
        <fullName evidence="4">AAA+ ATPase domain-containing protein</fullName>
    </recommendedName>
</protein>
<dbReference type="PRINTS" id="PR00819">
    <property type="entry name" value="CBXCFQXSUPER"/>
</dbReference>
<comment type="similarity">
    <text evidence="1">Belongs to the CbxX/CfxQ family.</text>
</comment>
<evidence type="ECO:0000256" key="1">
    <source>
        <dbReference type="ARBA" id="ARBA00010378"/>
    </source>
</evidence>
<dbReference type="SUPFAM" id="SSF52540">
    <property type="entry name" value="P-loop containing nucleoside triphosphate hydrolases"/>
    <property type="match status" value="2"/>
</dbReference>
<gene>
    <name evidence="5" type="ORF">HMPREF9451_01318</name>
</gene>
<keyword evidence="3" id="KW-0067">ATP-binding</keyword>
<dbReference type="FunFam" id="3.40.50.300:FF:000216">
    <property type="entry name" value="Type VII secretion ATPase EccA"/>
    <property type="match status" value="1"/>
</dbReference>
<evidence type="ECO:0000256" key="2">
    <source>
        <dbReference type="ARBA" id="ARBA00022741"/>
    </source>
</evidence>
<dbReference type="InterPro" id="IPR000641">
    <property type="entry name" value="CbxX/CfxQ"/>
</dbReference>
<dbReference type="Gene3D" id="1.10.8.60">
    <property type="match status" value="2"/>
</dbReference>
<keyword evidence="2" id="KW-0547">Nucleotide-binding</keyword>
<dbReference type="InterPro" id="IPR003593">
    <property type="entry name" value="AAA+_ATPase"/>
</dbReference>
<evidence type="ECO:0000313" key="6">
    <source>
        <dbReference type="Proteomes" id="UP000006069"/>
    </source>
</evidence>
<dbReference type="Proteomes" id="UP000006069">
    <property type="component" value="Unassembled WGS sequence"/>
</dbReference>
<reference evidence="5 6" key="1">
    <citation type="submission" date="2012-08" db="EMBL/GenBank/DDBJ databases">
        <title>The Genome Sequence of Slackia piriformis YIT 12062.</title>
        <authorList>
            <consortium name="The Broad Institute Genome Sequencing Platform"/>
            <person name="Earl A."/>
            <person name="Ward D."/>
            <person name="Feldgarden M."/>
            <person name="Gevers D."/>
            <person name="Morotomi M."/>
            <person name="Walker B."/>
            <person name="Young S.K."/>
            <person name="Zeng Q."/>
            <person name="Gargeya S."/>
            <person name="Fitzgerald M."/>
            <person name="Haas B."/>
            <person name="Abouelleil A."/>
            <person name="Alvarado L."/>
            <person name="Arachchi H.M."/>
            <person name="Berlin A.M."/>
            <person name="Chapman S.B."/>
            <person name="Goldberg J."/>
            <person name="Griggs A."/>
            <person name="Gujja S."/>
            <person name="Hansen M."/>
            <person name="Howarth C."/>
            <person name="Imamovic A."/>
            <person name="Larimer J."/>
            <person name="McCowen C."/>
            <person name="Montmayeur A."/>
            <person name="Murphy C."/>
            <person name="Neiman D."/>
            <person name="Pearson M."/>
            <person name="Priest M."/>
            <person name="Roberts A."/>
            <person name="Saif S."/>
            <person name="Shea T."/>
            <person name="Sisk P."/>
            <person name="Sykes S."/>
            <person name="Wortman J."/>
            <person name="Nusbaum C."/>
            <person name="Birren B."/>
        </authorList>
    </citation>
    <scope>NUCLEOTIDE SEQUENCE [LARGE SCALE GENOMIC DNA]</scope>
    <source>
        <strain evidence="5 6">YIT 12062</strain>
    </source>
</reference>
<feature type="domain" description="AAA+ ATPase" evidence="4">
    <location>
        <begin position="721"/>
        <end position="857"/>
    </location>
</feature>
<dbReference type="Pfam" id="PF17866">
    <property type="entry name" value="AAA_lid_6"/>
    <property type="match status" value="2"/>
</dbReference>
<dbReference type="HOGENOM" id="CLU_310952_0_0_11"/>